<dbReference type="PANTHER" id="PTHR43155">
    <property type="entry name" value="CYCLIC DI-GMP PHOSPHODIESTERASE PA4108-RELATED"/>
    <property type="match status" value="1"/>
</dbReference>
<dbReference type="Proteomes" id="UP000446658">
    <property type="component" value="Unassembled WGS sequence"/>
</dbReference>
<proteinExistence type="predicted"/>
<feature type="domain" description="HD-GYP" evidence="1">
    <location>
        <begin position="55"/>
        <end position="251"/>
    </location>
</feature>
<protein>
    <submittedName>
        <fullName evidence="2">HD domain-containing protein</fullName>
    </submittedName>
</protein>
<name>A0A844GGN3_9NEIS</name>
<keyword evidence="3" id="KW-1185">Reference proteome</keyword>
<dbReference type="PANTHER" id="PTHR43155:SF2">
    <property type="entry name" value="CYCLIC DI-GMP PHOSPHODIESTERASE PA4108"/>
    <property type="match status" value="1"/>
</dbReference>
<dbReference type="PROSITE" id="PS51832">
    <property type="entry name" value="HD_GYP"/>
    <property type="match status" value="1"/>
</dbReference>
<dbReference type="EMBL" id="WLYX01000001">
    <property type="protein sequence ID" value="MTD33665.1"/>
    <property type="molecule type" value="Genomic_DNA"/>
</dbReference>
<organism evidence="2 3">
    <name type="scientific">Paludibacterium denitrificans</name>
    <dbReference type="NCBI Taxonomy" id="2675226"/>
    <lineage>
        <taxon>Bacteria</taxon>
        <taxon>Pseudomonadati</taxon>
        <taxon>Pseudomonadota</taxon>
        <taxon>Betaproteobacteria</taxon>
        <taxon>Neisseriales</taxon>
        <taxon>Chromobacteriaceae</taxon>
        <taxon>Paludibacterium</taxon>
    </lineage>
</organism>
<dbReference type="InterPro" id="IPR037522">
    <property type="entry name" value="HD_GYP_dom"/>
</dbReference>
<dbReference type="GO" id="GO:0008081">
    <property type="term" value="F:phosphoric diester hydrolase activity"/>
    <property type="evidence" value="ECO:0007669"/>
    <property type="project" value="UniProtKB-ARBA"/>
</dbReference>
<dbReference type="SUPFAM" id="SSF109604">
    <property type="entry name" value="HD-domain/PDEase-like"/>
    <property type="match status" value="1"/>
</dbReference>
<sequence length="316" mass="35437">MTRPLRRRQRRTKPFKTRFNFYHRAYQYLGWLTPRLLELDDAEAQVRKLATRLISSANHAPEATLAASLLLPYASYAQAHAVHVAVLIARPASRLSMTDKDSQTLVCAGLTMNVSMVELQDELNRRAAPLSTLQVNQLHLHPLASSAILREANIEDPVWHLAIIEHHERWNGKGYPFALEREAISAYAHILHVADVAMARLHPRHYRRSLVPRNAMAQLFQQRDILTDSQLTDCLIKEIGLYPPGSFVKLEHGGSAIVVHHSDNITSPLCVRLGRDASRTPQPQKVVGSVEMAVEARHLPALASLWNGKIVATAAR</sequence>
<dbReference type="CDD" id="cd00077">
    <property type="entry name" value="HDc"/>
    <property type="match status" value="1"/>
</dbReference>
<evidence type="ECO:0000313" key="3">
    <source>
        <dbReference type="Proteomes" id="UP000446658"/>
    </source>
</evidence>
<dbReference type="Gene3D" id="1.10.3210.10">
    <property type="entry name" value="Hypothetical protein af1432"/>
    <property type="match status" value="1"/>
</dbReference>
<dbReference type="AlphaFoldDB" id="A0A844GGN3"/>
<accession>A0A844GGN3</accession>
<dbReference type="InterPro" id="IPR003607">
    <property type="entry name" value="HD/PDEase_dom"/>
</dbReference>
<reference evidence="2 3" key="1">
    <citation type="submission" date="2019-11" db="EMBL/GenBank/DDBJ databases">
        <title>Draft genome sequence of Paludibacterium sp. dN18-1.</title>
        <authorList>
            <person name="Im W.-T."/>
        </authorList>
    </citation>
    <scope>NUCLEOTIDE SEQUENCE [LARGE SCALE GENOMIC DNA]</scope>
    <source>
        <strain evidence="3">dN 18-1</strain>
    </source>
</reference>
<dbReference type="RefSeq" id="WP_230370738.1">
    <property type="nucleotide sequence ID" value="NZ_WLYX01000001.1"/>
</dbReference>
<evidence type="ECO:0000259" key="1">
    <source>
        <dbReference type="PROSITE" id="PS51832"/>
    </source>
</evidence>
<gene>
    <name evidence="2" type="ORF">GKE73_13430</name>
</gene>
<comment type="caution">
    <text evidence="2">The sequence shown here is derived from an EMBL/GenBank/DDBJ whole genome shotgun (WGS) entry which is preliminary data.</text>
</comment>
<evidence type="ECO:0000313" key="2">
    <source>
        <dbReference type="EMBL" id="MTD33665.1"/>
    </source>
</evidence>
<dbReference type="Pfam" id="PF13487">
    <property type="entry name" value="HD_5"/>
    <property type="match status" value="1"/>
</dbReference>